<proteinExistence type="predicted"/>
<evidence type="ECO:0000313" key="1">
    <source>
        <dbReference type="EMBL" id="QKS26847.1"/>
    </source>
</evidence>
<name>A0A654A9G4_9GAMM</name>
<reference evidence="1 2" key="1">
    <citation type="submission" date="2019-12" db="EMBL/GenBank/DDBJ databases">
        <title>Genome sequencing and assembly of endphytes of Porphyra tenera.</title>
        <authorList>
            <person name="Park J.M."/>
            <person name="Shin R."/>
            <person name="Jo S.H."/>
        </authorList>
    </citation>
    <scope>NUCLEOTIDE SEQUENCE [LARGE SCALE GENOMIC DNA]</scope>
    <source>
        <strain evidence="1 2">GPM3</strain>
    </source>
</reference>
<accession>A0A654A9G4</accession>
<dbReference type="Proteomes" id="UP000509761">
    <property type="component" value="Chromosome"/>
</dbReference>
<dbReference type="GeneID" id="69280049"/>
<accession>A0A6N0Z5Y6</accession>
<gene>
    <name evidence="1" type="ORF">FX987_04664</name>
</gene>
<sequence length="88" mass="9836">MLDMNAEWKIEWRNLRPSNGVRLHLGNDLWYKAARFPAIVIPSFLAGKYAVGQGDESAACSTYGRDAYYQALKTHMHRHMVPGAAGSV</sequence>
<keyword evidence="2" id="KW-1185">Reference proteome</keyword>
<organism evidence="1 2">
    <name type="scientific">Vreelandella titanicae</name>
    <dbReference type="NCBI Taxonomy" id="664683"/>
    <lineage>
        <taxon>Bacteria</taxon>
        <taxon>Pseudomonadati</taxon>
        <taxon>Pseudomonadota</taxon>
        <taxon>Gammaproteobacteria</taxon>
        <taxon>Oceanospirillales</taxon>
        <taxon>Halomonadaceae</taxon>
        <taxon>Vreelandella</taxon>
    </lineage>
</organism>
<protein>
    <submittedName>
        <fullName evidence="1">Uncharacterized protein</fullName>
    </submittedName>
</protein>
<evidence type="ECO:0000313" key="2">
    <source>
        <dbReference type="Proteomes" id="UP000509761"/>
    </source>
</evidence>
<dbReference type="RefSeq" id="WP_027957764.1">
    <property type="nucleotide sequence ID" value="NZ_BAAADW010000013.1"/>
</dbReference>
<dbReference type="AlphaFoldDB" id="A0A654A9G4"/>
<dbReference type="EMBL" id="CP054580">
    <property type="protein sequence ID" value="QKS26847.1"/>
    <property type="molecule type" value="Genomic_DNA"/>
</dbReference>